<accession>A0A0A9CCS5</accession>
<dbReference type="AlphaFoldDB" id="A0A0A9CCS5"/>
<protein>
    <submittedName>
        <fullName evidence="1">Uncharacterized protein</fullName>
    </submittedName>
</protein>
<reference evidence="1" key="1">
    <citation type="submission" date="2014-09" db="EMBL/GenBank/DDBJ databases">
        <authorList>
            <person name="Magalhaes I.L.F."/>
            <person name="Oliveira U."/>
            <person name="Santos F.R."/>
            <person name="Vidigal T.H.D.A."/>
            <person name="Brescovit A.D."/>
            <person name="Santos A.J."/>
        </authorList>
    </citation>
    <scope>NUCLEOTIDE SEQUENCE</scope>
    <source>
        <tissue evidence="1">Shoot tissue taken approximately 20 cm above the soil surface</tissue>
    </source>
</reference>
<name>A0A0A9CCS5_ARUDO</name>
<dbReference type="EMBL" id="GBRH01228583">
    <property type="protein sequence ID" value="JAD69312.1"/>
    <property type="molecule type" value="Transcribed_RNA"/>
</dbReference>
<sequence>MLSRGYGIGLSRPPKHRESKNTVYIPFCWNQRLYSGKLA</sequence>
<reference evidence="1" key="2">
    <citation type="journal article" date="2015" name="Data Brief">
        <title>Shoot transcriptome of the giant reed, Arundo donax.</title>
        <authorList>
            <person name="Barrero R.A."/>
            <person name="Guerrero F.D."/>
            <person name="Moolhuijzen P."/>
            <person name="Goolsby J.A."/>
            <person name="Tidwell J."/>
            <person name="Bellgard S.E."/>
            <person name="Bellgard M.I."/>
        </authorList>
    </citation>
    <scope>NUCLEOTIDE SEQUENCE</scope>
    <source>
        <tissue evidence="1">Shoot tissue taken approximately 20 cm above the soil surface</tissue>
    </source>
</reference>
<evidence type="ECO:0000313" key="1">
    <source>
        <dbReference type="EMBL" id="JAD69312.1"/>
    </source>
</evidence>
<proteinExistence type="predicted"/>
<organism evidence="1">
    <name type="scientific">Arundo donax</name>
    <name type="common">Giant reed</name>
    <name type="synonym">Donax arundinaceus</name>
    <dbReference type="NCBI Taxonomy" id="35708"/>
    <lineage>
        <taxon>Eukaryota</taxon>
        <taxon>Viridiplantae</taxon>
        <taxon>Streptophyta</taxon>
        <taxon>Embryophyta</taxon>
        <taxon>Tracheophyta</taxon>
        <taxon>Spermatophyta</taxon>
        <taxon>Magnoliopsida</taxon>
        <taxon>Liliopsida</taxon>
        <taxon>Poales</taxon>
        <taxon>Poaceae</taxon>
        <taxon>PACMAD clade</taxon>
        <taxon>Arundinoideae</taxon>
        <taxon>Arundineae</taxon>
        <taxon>Arundo</taxon>
    </lineage>
</organism>